<evidence type="ECO:0000313" key="3">
    <source>
        <dbReference type="Proteomes" id="UP000269542"/>
    </source>
</evidence>
<dbReference type="InterPro" id="IPR050407">
    <property type="entry name" value="Geranylgeranyl_reductase"/>
</dbReference>
<sequence length="436" mass="47279">MRRLIGVAAGMTEREIMVEHADVVVVGGGPAGAATAHYLAQNGVDVLVLEKATFPRDKVCGDGLTPRAVGELIRMGISVDGWVRNYGIRARGAGHEIEVPWPELASQPNWGSACPRTDFDEILIRRAVESGARLREGVTVTGPVVHEKSGRVVGVKARSTADRNEEMTFSARFVVDAGGVAARLSTALGREKAQNRPMGVAVRTYFEAPLADTDMMESWLELWAGKPNESEQLPGYAWAFAVGDGLINVGLGSLSSTAKPTGVDHRKVFQTWLANTPPEWELNAETQRGPIRGAALPMAFNRKPHYANGLALVGDSGGMVSPFNGEGIAYALASGRLLADFIAQALLRPTLGQQDRAMMQYPAELREELGGYYTLGRIFAALIERPEIMHICVKYGLPRQTLMTLVMKLLSDAYDRRGGDWMDRLITALTKVVPKA</sequence>
<dbReference type="InterPro" id="IPR002938">
    <property type="entry name" value="FAD-bd"/>
</dbReference>
<feature type="domain" description="FAD-binding" evidence="1">
    <location>
        <begin position="21"/>
        <end position="344"/>
    </location>
</feature>
<dbReference type="PRINTS" id="PR00420">
    <property type="entry name" value="RNGMNOXGNASE"/>
</dbReference>
<evidence type="ECO:0000313" key="2">
    <source>
        <dbReference type="EMBL" id="VEI13697.1"/>
    </source>
</evidence>
<dbReference type="EMBL" id="LR134476">
    <property type="protein sequence ID" value="VEI13697.1"/>
    <property type="molecule type" value="Genomic_DNA"/>
</dbReference>
<accession>A0A448PFJ1</accession>
<gene>
    <name evidence="2" type="ORF">NCTC13354_01418</name>
</gene>
<organism evidence="2 3">
    <name type="scientific">Trueperella bialowiezensis</name>
    <dbReference type="NCBI Taxonomy" id="312285"/>
    <lineage>
        <taxon>Bacteria</taxon>
        <taxon>Bacillati</taxon>
        <taxon>Actinomycetota</taxon>
        <taxon>Actinomycetes</taxon>
        <taxon>Actinomycetales</taxon>
        <taxon>Actinomycetaceae</taxon>
        <taxon>Trueperella</taxon>
    </lineage>
</organism>
<name>A0A448PFJ1_9ACTO</name>
<dbReference type="InterPro" id="IPR011777">
    <property type="entry name" value="Geranylgeranyl_Rdtase_fam"/>
</dbReference>
<dbReference type="GO" id="GO:0071949">
    <property type="term" value="F:FAD binding"/>
    <property type="evidence" value="ECO:0007669"/>
    <property type="project" value="InterPro"/>
</dbReference>
<dbReference type="NCBIfam" id="TIGR02032">
    <property type="entry name" value="GG-red-SF"/>
    <property type="match status" value="1"/>
</dbReference>
<dbReference type="Gene3D" id="3.50.50.60">
    <property type="entry name" value="FAD/NAD(P)-binding domain"/>
    <property type="match status" value="1"/>
</dbReference>
<evidence type="ECO:0000259" key="1">
    <source>
        <dbReference type="Pfam" id="PF01494"/>
    </source>
</evidence>
<dbReference type="PANTHER" id="PTHR42685">
    <property type="entry name" value="GERANYLGERANYL DIPHOSPHATE REDUCTASE"/>
    <property type="match status" value="1"/>
</dbReference>
<dbReference type="RefSeq" id="WP_241968969.1">
    <property type="nucleotide sequence ID" value="NZ_LR134476.1"/>
</dbReference>
<protein>
    <submittedName>
        <fullName evidence="2">Protoporphyrinogen oxidase</fullName>
    </submittedName>
</protein>
<proteinExistence type="predicted"/>
<dbReference type="Proteomes" id="UP000269542">
    <property type="component" value="Chromosome"/>
</dbReference>
<dbReference type="PANTHER" id="PTHR42685:SF22">
    <property type="entry name" value="CONDITIONED MEDIUM FACTOR RECEPTOR 1"/>
    <property type="match status" value="1"/>
</dbReference>
<dbReference type="SUPFAM" id="SSF51905">
    <property type="entry name" value="FAD/NAD(P)-binding domain"/>
    <property type="match status" value="1"/>
</dbReference>
<dbReference type="InterPro" id="IPR036188">
    <property type="entry name" value="FAD/NAD-bd_sf"/>
</dbReference>
<dbReference type="Pfam" id="PF01494">
    <property type="entry name" value="FAD_binding_3"/>
    <property type="match status" value="1"/>
</dbReference>
<dbReference type="AlphaFoldDB" id="A0A448PFJ1"/>
<dbReference type="GO" id="GO:0016628">
    <property type="term" value="F:oxidoreductase activity, acting on the CH-CH group of donors, NAD or NADP as acceptor"/>
    <property type="evidence" value="ECO:0007669"/>
    <property type="project" value="InterPro"/>
</dbReference>
<dbReference type="KEGG" id="tbw:NCTC13354_01418"/>
<keyword evidence="3" id="KW-1185">Reference proteome</keyword>
<reference evidence="2 3" key="1">
    <citation type="submission" date="2018-12" db="EMBL/GenBank/DDBJ databases">
        <authorList>
            <consortium name="Pathogen Informatics"/>
        </authorList>
    </citation>
    <scope>NUCLEOTIDE SEQUENCE [LARGE SCALE GENOMIC DNA]</scope>
    <source>
        <strain evidence="2 3">NCTC13354</strain>
    </source>
</reference>